<gene>
    <name evidence="4" type="ORF">VA603_02690</name>
</gene>
<proteinExistence type="predicted"/>
<dbReference type="Pfam" id="PF05226">
    <property type="entry name" value="CHASE2"/>
    <property type="match status" value="1"/>
</dbReference>
<feature type="transmembrane region" description="Helical" evidence="2">
    <location>
        <begin position="298"/>
        <end position="316"/>
    </location>
</feature>
<dbReference type="PANTHER" id="PTHR45138">
    <property type="entry name" value="REGULATORY COMPONENTS OF SENSORY TRANSDUCTION SYSTEM"/>
    <property type="match status" value="1"/>
</dbReference>
<evidence type="ECO:0000256" key="1">
    <source>
        <dbReference type="ARBA" id="ARBA00012528"/>
    </source>
</evidence>
<dbReference type="Gene3D" id="3.30.70.270">
    <property type="match status" value="1"/>
</dbReference>
<feature type="transmembrane region" description="Helical" evidence="2">
    <location>
        <begin position="323"/>
        <end position="341"/>
    </location>
</feature>
<dbReference type="PROSITE" id="PS50887">
    <property type="entry name" value="GGDEF"/>
    <property type="match status" value="1"/>
</dbReference>
<protein>
    <recommendedName>
        <fullName evidence="1">diguanylate cyclase</fullName>
        <ecNumber evidence="1">2.7.7.65</ecNumber>
    </recommendedName>
</protein>
<feature type="transmembrane region" description="Helical" evidence="2">
    <location>
        <begin position="347"/>
        <end position="367"/>
    </location>
</feature>
<dbReference type="EMBL" id="JAYFUH010000061">
    <property type="protein sequence ID" value="MEA5666449.1"/>
    <property type="molecule type" value="Genomic_DNA"/>
</dbReference>
<dbReference type="PROSITE" id="PS51257">
    <property type="entry name" value="PROKAR_LIPOPROTEIN"/>
    <property type="match status" value="1"/>
</dbReference>
<dbReference type="CDD" id="cd01949">
    <property type="entry name" value="GGDEF"/>
    <property type="match status" value="1"/>
</dbReference>
<dbReference type="InterPro" id="IPR007890">
    <property type="entry name" value="CHASE2"/>
</dbReference>
<dbReference type="Proteomes" id="UP001301653">
    <property type="component" value="Unassembled WGS sequence"/>
</dbReference>
<evidence type="ECO:0000313" key="4">
    <source>
        <dbReference type="EMBL" id="MEA5666449.1"/>
    </source>
</evidence>
<dbReference type="RefSeq" id="WP_323437855.1">
    <property type="nucleotide sequence ID" value="NZ_JAYFUH010000061.1"/>
</dbReference>
<dbReference type="InterPro" id="IPR043128">
    <property type="entry name" value="Rev_trsase/Diguanyl_cyclase"/>
</dbReference>
<comment type="caution">
    <text evidence="4">The sequence shown here is derived from an EMBL/GenBank/DDBJ whole genome shotgun (WGS) entry which is preliminary data.</text>
</comment>
<dbReference type="EC" id="2.7.7.65" evidence="1"/>
<reference evidence="4 5" key="1">
    <citation type="submission" date="2023-12" db="EMBL/GenBank/DDBJ databases">
        <title>Stenotrophomonas guangdongensis sp. nov., isolated from wilted pepper plants (Capsicum annuum).</title>
        <authorList>
            <person name="Qiu M."/>
            <person name="Li Y."/>
            <person name="Liu Q."/>
            <person name="Zhang X."/>
            <person name="Huang Y."/>
            <person name="Guo R."/>
            <person name="Hu M."/>
            <person name="Zhou J."/>
            <person name="Zhou X."/>
        </authorList>
    </citation>
    <scope>NUCLEOTIDE SEQUENCE [LARGE SCALE GENOMIC DNA]</scope>
    <source>
        <strain evidence="4 5">MH1</strain>
    </source>
</reference>
<evidence type="ECO:0000259" key="3">
    <source>
        <dbReference type="PROSITE" id="PS50887"/>
    </source>
</evidence>
<dbReference type="SMART" id="SM00267">
    <property type="entry name" value="GGDEF"/>
    <property type="match status" value="1"/>
</dbReference>
<sequence>MRPLRLPWHQRLLLAVTLGALTGFSCHFRLFWQPDESIYDNLVGQWDYPADPRLAIVAIDDRSLQQLGQWPWPRSTHAQLIDRLQDAGVRRIALDLMFPEPDRKDSRQDAQLAAAIARSGNVILPVLASAGSDEAVPEELLPVPQIASVAAALAHTDIEIDGDGVARGIYLKAGMDSPHWPALGVALAGSPPPLPGLRGPANGEASPYQWRRDNYVRVHYAGPPGSFPQVSYIDVLEGRVPASLLHDRLVIVGMTASGMAPRLLTPTSREAWMSGSEYQANVASMLLTDRAIVPLSPLQQMLASVALVLLTTLAVTAPTSRRWLIACLLLPLPLLSSLVLLRGFHVWYAPVCALSAGLVLLLAWGLWQARYWRRQANHDPLTGLANRMRFEGILRLETDAARRSGKPLTLMLIDVDHFKAYNDTHGHHLGDQMLRQVAQAIGDIARRPRDVAARFGGDEFALILPDTPQEGALALVQQLITTVRHMSLPIGKGRTAHTSVTVGIYSVVPGIHDTASALYQAADAALYTAKEAGRDGYHAAMP</sequence>
<dbReference type="InterPro" id="IPR000160">
    <property type="entry name" value="GGDEF_dom"/>
</dbReference>
<dbReference type="SUPFAM" id="SSF55073">
    <property type="entry name" value="Nucleotide cyclase"/>
    <property type="match status" value="1"/>
</dbReference>
<keyword evidence="5" id="KW-1185">Reference proteome</keyword>
<dbReference type="InterPro" id="IPR050469">
    <property type="entry name" value="Diguanylate_Cyclase"/>
</dbReference>
<keyword evidence="2" id="KW-0812">Transmembrane</keyword>
<feature type="domain" description="GGDEF" evidence="3">
    <location>
        <begin position="406"/>
        <end position="542"/>
    </location>
</feature>
<evidence type="ECO:0000256" key="2">
    <source>
        <dbReference type="SAM" id="Phobius"/>
    </source>
</evidence>
<organism evidence="4 5">
    <name type="scientific">Stenotrophomonas capsici</name>
    <dbReference type="NCBI Taxonomy" id="3110230"/>
    <lineage>
        <taxon>Bacteria</taxon>
        <taxon>Pseudomonadati</taxon>
        <taxon>Pseudomonadota</taxon>
        <taxon>Gammaproteobacteria</taxon>
        <taxon>Lysobacterales</taxon>
        <taxon>Lysobacteraceae</taxon>
        <taxon>Stenotrophomonas</taxon>
    </lineage>
</organism>
<dbReference type="PANTHER" id="PTHR45138:SF24">
    <property type="entry name" value="DIGUANYLATE CYCLASE DGCC-RELATED"/>
    <property type="match status" value="1"/>
</dbReference>
<evidence type="ECO:0000313" key="5">
    <source>
        <dbReference type="Proteomes" id="UP001301653"/>
    </source>
</evidence>
<dbReference type="Pfam" id="PF00990">
    <property type="entry name" value="GGDEF"/>
    <property type="match status" value="1"/>
</dbReference>
<keyword evidence="2" id="KW-0472">Membrane</keyword>
<dbReference type="SMART" id="SM01080">
    <property type="entry name" value="CHASE2"/>
    <property type="match status" value="1"/>
</dbReference>
<dbReference type="NCBIfam" id="TIGR00254">
    <property type="entry name" value="GGDEF"/>
    <property type="match status" value="1"/>
</dbReference>
<name>A0ABU5V101_9GAMM</name>
<accession>A0ABU5V101</accession>
<dbReference type="InterPro" id="IPR029787">
    <property type="entry name" value="Nucleotide_cyclase"/>
</dbReference>
<keyword evidence="2" id="KW-1133">Transmembrane helix</keyword>